<keyword evidence="5" id="KW-1185">Reference proteome</keyword>
<dbReference type="RefSeq" id="WP_378257355.1">
    <property type="nucleotide sequence ID" value="NZ_JBHSIT010000005.1"/>
</dbReference>
<evidence type="ECO:0000256" key="1">
    <source>
        <dbReference type="ARBA" id="ARBA00022450"/>
    </source>
</evidence>
<dbReference type="InterPro" id="IPR009081">
    <property type="entry name" value="PP-bd_ACP"/>
</dbReference>
<protein>
    <submittedName>
        <fullName evidence="4">Acyl carrier protein</fullName>
    </submittedName>
</protein>
<keyword evidence="1" id="KW-0596">Phosphopantetheine</keyword>
<dbReference type="PROSITE" id="PS00012">
    <property type="entry name" value="PHOSPHOPANTETHEINE"/>
    <property type="match status" value="1"/>
</dbReference>
<dbReference type="Proteomes" id="UP001595872">
    <property type="component" value="Unassembled WGS sequence"/>
</dbReference>
<feature type="domain" description="Carrier" evidence="3">
    <location>
        <begin position="11"/>
        <end position="91"/>
    </location>
</feature>
<proteinExistence type="predicted"/>
<dbReference type="InterPro" id="IPR006162">
    <property type="entry name" value="Ppantetheine_attach_site"/>
</dbReference>
<dbReference type="EMBL" id="JBHSIT010000005">
    <property type="protein sequence ID" value="MFC4909672.1"/>
    <property type="molecule type" value="Genomic_DNA"/>
</dbReference>
<evidence type="ECO:0000259" key="3">
    <source>
        <dbReference type="PROSITE" id="PS50075"/>
    </source>
</evidence>
<evidence type="ECO:0000313" key="5">
    <source>
        <dbReference type="Proteomes" id="UP001595872"/>
    </source>
</evidence>
<gene>
    <name evidence="4" type="ORF">ACFPCY_20280</name>
</gene>
<accession>A0ABV9U070</accession>
<evidence type="ECO:0000313" key="4">
    <source>
        <dbReference type="EMBL" id="MFC4909672.1"/>
    </source>
</evidence>
<dbReference type="Pfam" id="PF00550">
    <property type="entry name" value="PP-binding"/>
    <property type="match status" value="1"/>
</dbReference>
<dbReference type="SUPFAM" id="SSF47336">
    <property type="entry name" value="ACP-like"/>
    <property type="match status" value="1"/>
</dbReference>
<sequence length="98" mass="10539">MDRAKDPDPDAELAAAVKDIMIGVLDLGVDRSRLDDSVSLYSPSVGLDSLSLLHILVQVEGRFGIEIDDEDVMAAELSDVGSLVEMIRRAVDGNRVGE</sequence>
<name>A0ABV9U070_9ACTN</name>
<organism evidence="4 5">
    <name type="scientific">Actinomadura gamaensis</name>
    <dbReference type="NCBI Taxonomy" id="1763541"/>
    <lineage>
        <taxon>Bacteria</taxon>
        <taxon>Bacillati</taxon>
        <taxon>Actinomycetota</taxon>
        <taxon>Actinomycetes</taxon>
        <taxon>Streptosporangiales</taxon>
        <taxon>Thermomonosporaceae</taxon>
        <taxon>Actinomadura</taxon>
    </lineage>
</organism>
<dbReference type="InterPro" id="IPR036736">
    <property type="entry name" value="ACP-like_sf"/>
</dbReference>
<reference evidence="5" key="1">
    <citation type="journal article" date="2019" name="Int. J. Syst. Evol. Microbiol.">
        <title>The Global Catalogue of Microorganisms (GCM) 10K type strain sequencing project: providing services to taxonomists for standard genome sequencing and annotation.</title>
        <authorList>
            <consortium name="The Broad Institute Genomics Platform"/>
            <consortium name="The Broad Institute Genome Sequencing Center for Infectious Disease"/>
            <person name="Wu L."/>
            <person name="Ma J."/>
        </authorList>
    </citation>
    <scope>NUCLEOTIDE SEQUENCE [LARGE SCALE GENOMIC DNA]</scope>
    <source>
        <strain evidence="5">KLKA75</strain>
    </source>
</reference>
<evidence type="ECO:0000256" key="2">
    <source>
        <dbReference type="ARBA" id="ARBA00022553"/>
    </source>
</evidence>
<dbReference type="Gene3D" id="1.10.1200.10">
    <property type="entry name" value="ACP-like"/>
    <property type="match status" value="1"/>
</dbReference>
<keyword evidence="2" id="KW-0597">Phosphoprotein</keyword>
<dbReference type="PROSITE" id="PS50075">
    <property type="entry name" value="CARRIER"/>
    <property type="match status" value="1"/>
</dbReference>
<comment type="caution">
    <text evidence="4">The sequence shown here is derived from an EMBL/GenBank/DDBJ whole genome shotgun (WGS) entry which is preliminary data.</text>
</comment>